<dbReference type="EMBL" id="JACHJL010000026">
    <property type="protein sequence ID" value="MBB5939662.1"/>
    <property type="molecule type" value="Genomic_DNA"/>
</dbReference>
<keyword evidence="1" id="KW-0805">Transcription regulation</keyword>
<dbReference type="GO" id="GO:0003700">
    <property type="term" value="F:DNA-binding transcription factor activity"/>
    <property type="evidence" value="ECO:0007669"/>
    <property type="project" value="InterPro"/>
</dbReference>
<feature type="region of interest" description="Disordered" evidence="4">
    <location>
        <begin position="104"/>
        <end position="131"/>
    </location>
</feature>
<comment type="caution">
    <text evidence="6">The sequence shown here is derived from an EMBL/GenBank/DDBJ whole genome shotgun (WGS) entry which is preliminary data.</text>
</comment>
<reference evidence="6 7" key="1">
    <citation type="submission" date="2020-08" db="EMBL/GenBank/DDBJ databases">
        <title>Genomic Encyclopedia of Type Strains, Phase III (KMG-III): the genomes of soil and plant-associated and newly described type strains.</title>
        <authorList>
            <person name="Whitman W."/>
        </authorList>
    </citation>
    <scope>NUCLEOTIDE SEQUENCE [LARGE SCALE GENOMIC DNA]</scope>
    <source>
        <strain evidence="6 7">CECT 8305</strain>
    </source>
</reference>
<dbReference type="SUPFAM" id="SSF46785">
    <property type="entry name" value="Winged helix' DNA-binding domain"/>
    <property type="match status" value="1"/>
</dbReference>
<evidence type="ECO:0000256" key="3">
    <source>
        <dbReference type="ARBA" id="ARBA00023163"/>
    </source>
</evidence>
<protein>
    <submittedName>
        <fullName evidence="6">DNA-binding transcriptional ArsR family regulator</fullName>
    </submittedName>
</protein>
<evidence type="ECO:0000313" key="7">
    <source>
        <dbReference type="Proteomes" id="UP000588098"/>
    </source>
</evidence>
<dbReference type="SMART" id="SM00418">
    <property type="entry name" value="HTH_ARSR"/>
    <property type="match status" value="1"/>
</dbReference>
<name>A0A7W9V272_9ACTN</name>
<dbReference type="CDD" id="cd00090">
    <property type="entry name" value="HTH_ARSR"/>
    <property type="match status" value="1"/>
</dbReference>
<keyword evidence="7" id="KW-1185">Reference proteome</keyword>
<dbReference type="PROSITE" id="PS50987">
    <property type="entry name" value="HTH_ARSR_2"/>
    <property type="match status" value="1"/>
</dbReference>
<evidence type="ECO:0000259" key="5">
    <source>
        <dbReference type="PROSITE" id="PS50987"/>
    </source>
</evidence>
<dbReference type="Proteomes" id="UP000588098">
    <property type="component" value="Unassembled WGS sequence"/>
</dbReference>
<dbReference type="InterPro" id="IPR051081">
    <property type="entry name" value="HTH_MetalResp_TranReg"/>
</dbReference>
<evidence type="ECO:0000256" key="4">
    <source>
        <dbReference type="SAM" id="MobiDB-lite"/>
    </source>
</evidence>
<dbReference type="InterPro" id="IPR036388">
    <property type="entry name" value="WH-like_DNA-bd_sf"/>
</dbReference>
<dbReference type="GO" id="GO:0003677">
    <property type="term" value="F:DNA binding"/>
    <property type="evidence" value="ECO:0007669"/>
    <property type="project" value="UniProtKB-KW"/>
</dbReference>
<dbReference type="PANTHER" id="PTHR33154">
    <property type="entry name" value="TRANSCRIPTIONAL REGULATOR, ARSR FAMILY"/>
    <property type="match status" value="1"/>
</dbReference>
<feature type="domain" description="HTH arsR-type" evidence="5">
    <location>
        <begin position="11"/>
        <end position="104"/>
    </location>
</feature>
<proteinExistence type="predicted"/>
<sequence>MGRHEETWLPQPELDEIDVGTVLQSLADPMRLRIVRLLDEVGESTCTALDLPVKISTVSHHMNQLRHNGLVSTRLLGASRPSRLRRADLERRFPGLLDAIIKAAPPRPAATHQAEPDPPPRGAAAAPHGVA</sequence>
<evidence type="ECO:0000256" key="2">
    <source>
        <dbReference type="ARBA" id="ARBA00023125"/>
    </source>
</evidence>
<evidence type="ECO:0000313" key="6">
    <source>
        <dbReference type="EMBL" id="MBB5939662.1"/>
    </source>
</evidence>
<dbReference type="InterPro" id="IPR011991">
    <property type="entry name" value="ArsR-like_HTH"/>
</dbReference>
<gene>
    <name evidence="6" type="ORF">FHS42_006758</name>
</gene>
<accession>A0A7W9V272</accession>
<dbReference type="Gene3D" id="1.10.10.10">
    <property type="entry name" value="Winged helix-like DNA-binding domain superfamily/Winged helix DNA-binding domain"/>
    <property type="match status" value="1"/>
</dbReference>
<keyword evidence="2 6" id="KW-0238">DNA-binding</keyword>
<dbReference type="AlphaFoldDB" id="A0A7W9V272"/>
<dbReference type="InterPro" id="IPR036390">
    <property type="entry name" value="WH_DNA-bd_sf"/>
</dbReference>
<evidence type="ECO:0000256" key="1">
    <source>
        <dbReference type="ARBA" id="ARBA00023015"/>
    </source>
</evidence>
<dbReference type="InterPro" id="IPR001845">
    <property type="entry name" value="HTH_ArsR_DNA-bd_dom"/>
</dbReference>
<dbReference type="RefSeq" id="WP_184579121.1">
    <property type="nucleotide sequence ID" value="NZ_JACHJL010000026.1"/>
</dbReference>
<feature type="compositionally biased region" description="Low complexity" evidence="4">
    <location>
        <begin position="122"/>
        <end position="131"/>
    </location>
</feature>
<dbReference type="Pfam" id="PF12840">
    <property type="entry name" value="HTH_20"/>
    <property type="match status" value="1"/>
</dbReference>
<dbReference type="PANTHER" id="PTHR33154:SF12">
    <property type="entry name" value="TRANSCRIPTIONAL REGULATORY PROTEIN"/>
    <property type="match status" value="1"/>
</dbReference>
<organism evidence="6 7">
    <name type="scientific">Streptomyces zagrosensis</name>
    <dbReference type="NCBI Taxonomy" id="1042984"/>
    <lineage>
        <taxon>Bacteria</taxon>
        <taxon>Bacillati</taxon>
        <taxon>Actinomycetota</taxon>
        <taxon>Actinomycetes</taxon>
        <taxon>Kitasatosporales</taxon>
        <taxon>Streptomycetaceae</taxon>
        <taxon>Streptomyces</taxon>
    </lineage>
</organism>
<keyword evidence="3" id="KW-0804">Transcription</keyword>
<dbReference type="PRINTS" id="PR00778">
    <property type="entry name" value="HTHARSR"/>
</dbReference>